<dbReference type="RefSeq" id="WP_087460421.1">
    <property type="nucleotide sequence ID" value="NZ_CP021425.1"/>
</dbReference>
<keyword evidence="1" id="KW-0472">Membrane</keyword>
<dbReference type="GO" id="GO:0005886">
    <property type="term" value="C:plasma membrane"/>
    <property type="evidence" value="ECO:0007669"/>
    <property type="project" value="TreeGrafter"/>
</dbReference>
<keyword evidence="4" id="KW-1185">Reference proteome</keyword>
<protein>
    <submittedName>
        <fullName evidence="3">Cytochrome c assembly protein</fullName>
    </submittedName>
</protein>
<dbReference type="InterPro" id="IPR002541">
    <property type="entry name" value="Cyt_c_assembly"/>
</dbReference>
<dbReference type="InterPro" id="IPR052372">
    <property type="entry name" value="YpjD/HemX"/>
</dbReference>
<feature type="transmembrane region" description="Helical" evidence="1">
    <location>
        <begin position="176"/>
        <end position="199"/>
    </location>
</feature>
<gene>
    <name evidence="3" type="ORF">OLMES_1217</name>
</gene>
<evidence type="ECO:0000313" key="4">
    <source>
        <dbReference type="Proteomes" id="UP000196027"/>
    </source>
</evidence>
<feature type="domain" description="Cytochrome c assembly protein" evidence="2">
    <location>
        <begin position="40"/>
        <end position="263"/>
    </location>
</feature>
<dbReference type="OrthoDB" id="9780793at2"/>
<dbReference type="EMBL" id="CP021425">
    <property type="protein sequence ID" value="ARU55299.1"/>
    <property type="molecule type" value="Genomic_DNA"/>
</dbReference>
<feature type="transmembrane region" description="Helical" evidence="1">
    <location>
        <begin position="92"/>
        <end position="112"/>
    </location>
</feature>
<feature type="transmembrane region" description="Helical" evidence="1">
    <location>
        <begin position="241"/>
        <end position="260"/>
    </location>
</feature>
<keyword evidence="1" id="KW-1133">Transmembrane helix</keyword>
<dbReference type="KEGG" id="ome:OLMES_1217"/>
<feature type="transmembrane region" description="Helical" evidence="1">
    <location>
        <begin position="211"/>
        <end position="229"/>
    </location>
</feature>
<dbReference type="GO" id="GO:0017004">
    <property type="term" value="P:cytochrome complex assembly"/>
    <property type="evidence" value="ECO:0007669"/>
    <property type="project" value="InterPro"/>
</dbReference>
<dbReference type="Proteomes" id="UP000196027">
    <property type="component" value="Chromosome"/>
</dbReference>
<name>A0A1Y0I512_9GAMM</name>
<organism evidence="3 4">
    <name type="scientific">Oleiphilus messinensis</name>
    <dbReference type="NCBI Taxonomy" id="141451"/>
    <lineage>
        <taxon>Bacteria</taxon>
        <taxon>Pseudomonadati</taxon>
        <taxon>Pseudomonadota</taxon>
        <taxon>Gammaproteobacteria</taxon>
        <taxon>Oceanospirillales</taxon>
        <taxon>Oleiphilaceae</taxon>
        <taxon>Oleiphilus</taxon>
    </lineage>
</organism>
<proteinExistence type="predicted"/>
<feature type="transmembrane region" description="Helical" evidence="1">
    <location>
        <begin position="63"/>
        <end position="85"/>
    </location>
</feature>
<dbReference type="PANTHER" id="PTHR38034">
    <property type="entry name" value="INNER MEMBRANE PROTEIN YPJD"/>
    <property type="match status" value="1"/>
</dbReference>
<feature type="transmembrane region" description="Helical" evidence="1">
    <location>
        <begin position="6"/>
        <end position="25"/>
    </location>
</feature>
<sequence>MNILLLGLSSATLYLFGTIYQWLVFNRKIESRTFISLTTAALAILSHGVLTIVLIRTEQGLDFSFFKASLLIAVLVSTTLFALNFKKPMQNLILAANPICIITIICVLAIDVPSHQLETQSAGILTHITLSVFAYSVFTLSAAQAALLHLQNQALKKHSSHLILKNLPPLQTMERVLFELLTTGVVLLGLAIVAGFLFVDDIFAQHLVHKTAFSLLAFMLFAVLLGGRKRYGWRGATASKWTLWGCLFLMLGYFGSKFALEFLLSKR</sequence>
<reference evidence="3 4" key="1">
    <citation type="submission" date="2017-05" db="EMBL/GenBank/DDBJ databases">
        <title>Genomic insights into alkan degradation activity of Oleiphilus messinensis.</title>
        <authorList>
            <person name="Kozyavkin S.A."/>
            <person name="Slesarev A.I."/>
            <person name="Golyshin P.N."/>
            <person name="Korzhenkov A."/>
            <person name="Golyshina O.N."/>
            <person name="Toshchakov S.V."/>
        </authorList>
    </citation>
    <scope>NUCLEOTIDE SEQUENCE [LARGE SCALE GENOMIC DNA]</scope>
    <source>
        <strain evidence="3 4">ME102</strain>
    </source>
</reference>
<dbReference type="PANTHER" id="PTHR38034:SF1">
    <property type="entry name" value="INNER MEMBRANE PROTEIN YPJD"/>
    <property type="match status" value="1"/>
</dbReference>
<dbReference type="Pfam" id="PF01578">
    <property type="entry name" value="Cytochrom_C_asm"/>
    <property type="match status" value="1"/>
</dbReference>
<dbReference type="AlphaFoldDB" id="A0A1Y0I512"/>
<accession>A0A1Y0I512</accession>
<keyword evidence="1" id="KW-0812">Transmembrane</keyword>
<evidence type="ECO:0000313" key="3">
    <source>
        <dbReference type="EMBL" id="ARU55299.1"/>
    </source>
</evidence>
<feature type="transmembrane region" description="Helical" evidence="1">
    <location>
        <begin position="37"/>
        <end position="57"/>
    </location>
</feature>
<dbReference type="GO" id="GO:0020037">
    <property type="term" value="F:heme binding"/>
    <property type="evidence" value="ECO:0007669"/>
    <property type="project" value="InterPro"/>
</dbReference>
<feature type="transmembrane region" description="Helical" evidence="1">
    <location>
        <begin position="124"/>
        <end position="148"/>
    </location>
</feature>
<evidence type="ECO:0000256" key="1">
    <source>
        <dbReference type="SAM" id="Phobius"/>
    </source>
</evidence>
<evidence type="ECO:0000259" key="2">
    <source>
        <dbReference type="Pfam" id="PF01578"/>
    </source>
</evidence>